<reference evidence="1" key="2">
    <citation type="journal article" date="2015" name="Data Brief">
        <title>Shoot transcriptome of the giant reed, Arundo donax.</title>
        <authorList>
            <person name="Barrero R.A."/>
            <person name="Guerrero F.D."/>
            <person name="Moolhuijzen P."/>
            <person name="Goolsby J.A."/>
            <person name="Tidwell J."/>
            <person name="Bellgard S.E."/>
            <person name="Bellgard M.I."/>
        </authorList>
    </citation>
    <scope>NUCLEOTIDE SEQUENCE</scope>
    <source>
        <tissue evidence="1">Shoot tissue taken approximately 20 cm above the soil surface</tissue>
    </source>
</reference>
<evidence type="ECO:0000313" key="1">
    <source>
        <dbReference type="EMBL" id="JAD95250.1"/>
    </source>
</evidence>
<organism evidence="1">
    <name type="scientific">Arundo donax</name>
    <name type="common">Giant reed</name>
    <name type="synonym">Donax arundinaceus</name>
    <dbReference type="NCBI Taxonomy" id="35708"/>
    <lineage>
        <taxon>Eukaryota</taxon>
        <taxon>Viridiplantae</taxon>
        <taxon>Streptophyta</taxon>
        <taxon>Embryophyta</taxon>
        <taxon>Tracheophyta</taxon>
        <taxon>Spermatophyta</taxon>
        <taxon>Magnoliopsida</taxon>
        <taxon>Liliopsida</taxon>
        <taxon>Poales</taxon>
        <taxon>Poaceae</taxon>
        <taxon>PACMAD clade</taxon>
        <taxon>Arundinoideae</taxon>
        <taxon>Arundineae</taxon>
        <taxon>Arundo</taxon>
    </lineage>
</organism>
<proteinExistence type="predicted"/>
<name>A0A0A9EBG2_ARUDO</name>
<accession>A0A0A9EBG2</accession>
<protein>
    <submittedName>
        <fullName evidence="1">Uncharacterized protein</fullName>
    </submittedName>
</protein>
<dbReference type="AlphaFoldDB" id="A0A0A9EBG2"/>
<sequence length="75" mass="8788">MRDGHKEELLSSRYCSLLSSPSNLIWLALPMALKFSLCRRWWVIQCRFKVPPGEDGTRGNWHRQCCSLRELLHSS</sequence>
<dbReference type="EMBL" id="GBRH01202645">
    <property type="protein sequence ID" value="JAD95250.1"/>
    <property type="molecule type" value="Transcribed_RNA"/>
</dbReference>
<reference evidence="1" key="1">
    <citation type="submission" date="2014-09" db="EMBL/GenBank/DDBJ databases">
        <authorList>
            <person name="Magalhaes I.L.F."/>
            <person name="Oliveira U."/>
            <person name="Santos F.R."/>
            <person name="Vidigal T.H.D.A."/>
            <person name="Brescovit A.D."/>
            <person name="Santos A.J."/>
        </authorList>
    </citation>
    <scope>NUCLEOTIDE SEQUENCE</scope>
    <source>
        <tissue evidence="1">Shoot tissue taken approximately 20 cm above the soil surface</tissue>
    </source>
</reference>